<feature type="region of interest" description="Disordered" evidence="1">
    <location>
        <begin position="23"/>
        <end position="47"/>
    </location>
</feature>
<feature type="region of interest" description="Disordered" evidence="1">
    <location>
        <begin position="88"/>
        <end position="121"/>
    </location>
</feature>
<proteinExistence type="predicted"/>
<evidence type="ECO:0000313" key="2">
    <source>
        <dbReference type="EMBL" id="KAF9067070.1"/>
    </source>
</evidence>
<name>A0A9P5PSA5_9AGAR</name>
<sequence length="164" mass="17641">MYRHPDCCRSSWLEYCWPATSADGDSMTDDSSKTGTGTTVGDTPMDGPPAVDSVPSTPLPALIDLTLDVQPVFDDDVLVDFIRSRWRPTEATSEPQLSLSQSSNASGSSSLGISDVETTDPPKPLPIACLSRFSLTRATGLLFDELRTRLEVIGKEGLEVIFSG</sequence>
<reference evidence="2" key="1">
    <citation type="submission" date="2020-11" db="EMBL/GenBank/DDBJ databases">
        <authorList>
            <consortium name="DOE Joint Genome Institute"/>
            <person name="Ahrendt S."/>
            <person name="Riley R."/>
            <person name="Andreopoulos W."/>
            <person name="Labutti K."/>
            <person name="Pangilinan J."/>
            <person name="Ruiz-Duenas F.J."/>
            <person name="Barrasa J.M."/>
            <person name="Sanchez-Garcia M."/>
            <person name="Camarero S."/>
            <person name="Miyauchi S."/>
            <person name="Serrano A."/>
            <person name="Linde D."/>
            <person name="Babiker R."/>
            <person name="Drula E."/>
            <person name="Ayuso-Fernandez I."/>
            <person name="Pacheco R."/>
            <person name="Padilla G."/>
            <person name="Ferreira P."/>
            <person name="Barriuso J."/>
            <person name="Kellner H."/>
            <person name="Castanera R."/>
            <person name="Alfaro M."/>
            <person name="Ramirez L."/>
            <person name="Pisabarro A.G."/>
            <person name="Kuo A."/>
            <person name="Tritt A."/>
            <person name="Lipzen A."/>
            <person name="He G."/>
            <person name="Yan M."/>
            <person name="Ng V."/>
            <person name="Cullen D."/>
            <person name="Martin F."/>
            <person name="Rosso M.-N."/>
            <person name="Henrissat B."/>
            <person name="Hibbett D."/>
            <person name="Martinez A.T."/>
            <person name="Grigoriev I.V."/>
        </authorList>
    </citation>
    <scope>NUCLEOTIDE SEQUENCE</scope>
    <source>
        <strain evidence="2">AH 40177</strain>
    </source>
</reference>
<feature type="compositionally biased region" description="Low complexity" evidence="1">
    <location>
        <begin position="33"/>
        <end position="47"/>
    </location>
</feature>
<protein>
    <submittedName>
        <fullName evidence="2">Uncharacterized protein</fullName>
    </submittedName>
</protein>
<keyword evidence="3" id="KW-1185">Reference proteome</keyword>
<evidence type="ECO:0000256" key="1">
    <source>
        <dbReference type="SAM" id="MobiDB-lite"/>
    </source>
</evidence>
<dbReference type="Proteomes" id="UP000772434">
    <property type="component" value="Unassembled WGS sequence"/>
</dbReference>
<dbReference type="AlphaFoldDB" id="A0A9P5PSA5"/>
<dbReference type="EMBL" id="JADNRY010000078">
    <property type="protein sequence ID" value="KAF9067070.1"/>
    <property type="molecule type" value="Genomic_DNA"/>
</dbReference>
<accession>A0A9P5PSA5</accession>
<evidence type="ECO:0000313" key="3">
    <source>
        <dbReference type="Proteomes" id="UP000772434"/>
    </source>
</evidence>
<feature type="compositionally biased region" description="Low complexity" evidence="1">
    <location>
        <begin position="96"/>
        <end position="114"/>
    </location>
</feature>
<organism evidence="2 3">
    <name type="scientific">Rhodocollybia butyracea</name>
    <dbReference type="NCBI Taxonomy" id="206335"/>
    <lineage>
        <taxon>Eukaryota</taxon>
        <taxon>Fungi</taxon>
        <taxon>Dikarya</taxon>
        <taxon>Basidiomycota</taxon>
        <taxon>Agaricomycotina</taxon>
        <taxon>Agaricomycetes</taxon>
        <taxon>Agaricomycetidae</taxon>
        <taxon>Agaricales</taxon>
        <taxon>Marasmiineae</taxon>
        <taxon>Omphalotaceae</taxon>
        <taxon>Rhodocollybia</taxon>
    </lineage>
</organism>
<gene>
    <name evidence="2" type="ORF">BDP27DRAFT_941624</name>
</gene>
<comment type="caution">
    <text evidence="2">The sequence shown here is derived from an EMBL/GenBank/DDBJ whole genome shotgun (WGS) entry which is preliminary data.</text>
</comment>